<organism evidence="2 3">
    <name type="scientific">Mesorhizobium prunaredense</name>
    <dbReference type="NCBI Taxonomy" id="1631249"/>
    <lineage>
        <taxon>Bacteria</taxon>
        <taxon>Pseudomonadati</taxon>
        <taxon>Pseudomonadota</taxon>
        <taxon>Alphaproteobacteria</taxon>
        <taxon>Hyphomicrobiales</taxon>
        <taxon>Phyllobacteriaceae</taxon>
        <taxon>Mesorhizobium</taxon>
    </lineage>
</organism>
<name>A0A1R3V0Q7_9HYPH</name>
<proteinExistence type="predicted"/>
<dbReference type="STRING" id="1631249.BQ8794_110281"/>
<evidence type="ECO:0000256" key="1">
    <source>
        <dbReference type="SAM" id="MobiDB-lite"/>
    </source>
</evidence>
<reference evidence="3" key="1">
    <citation type="submission" date="2017-01" db="EMBL/GenBank/DDBJ databases">
        <authorList>
            <person name="Brunel B."/>
        </authorList>
    </citation>
    <scope>NUCLEOTIDE SEQUENCE [LARGE SCALE GENOMIC DNA]</scope>
</reference>
<dbReference type="AlphaFoldDB" id="A0A1R3V0Q7"/>
<feature type="region of interest" description="Disordered" evidence="1">
    <location>
        <begin position="37"/>
        <end position="59"/>
    </location>
</feature>
<feature type="compositionally biased region" description="Low complexity" evidence="1">
    <location>
        <begin position="45"/>
        <end position="59"/>
    </location>
</feature>
<evidence type="ECO:0000313" key="2">
    <source>
        <dbReference type="EMBL" id="SIT53475.1"/>
    </source>
</evidence>
<gene>
    <name evidence="2" type="ORF">BQ8794_110281</name>
</gene>
<dbReference type="EMBL" id="FTPD01000003">
    <property type="protein sequence ID" value="SIT53475.1"/>
    <property type="molecule type" value="Genomic_DNA"/>
</dbReference>
<evidence type="ECO:0000313" key="3">
    <source>
        <dbReference type="Proteomes" id="UP000188388"/>
    </source>
</evidence>
<protein>
    <submittedName>
        <fullName evidence="2">Uncharacterized protein</fullName>
    </submittedName>
</protein>
<sequence>MGDAAERDRLRHLAAKTAKVGVKVVNQMVKDYADKRKAGAKARAKASTPAASCARLQSR</sequence>
<accession>A0A1R3V0Q7</accession>
<keyword evidence="3" id="KW-1185">Reference proteome</keyword>
<dbReference type="Proteomes" id="UP000188388">
    <property type="component" value="Unassembled WGS sequence"/>
</dbReference>